<reference evidence="2 3" key="1">
    <citation type="submission" date="2015-07" db="EMBL/GenBank/DDBJ databases">
        <title>The genome of Melipona quadrifasciata.</title>
        <authorList>
            <person name="Pan H."/>
            <person name="Kapheim K."/>
        </authorList>
    </citation>
    <scope>NUCLEOTIDE SEQUENCE [LARGE SCALE GENOMIC DNA]</scope>
    <source>
        <strain evidence="2">0111107301</strain>
        <tissue evidence="2">Whole body</tissue>
    </source>
</reference>
<gene>
    <name evidence="2" type="ORF">WN51_02180</name>
</gene>
<proteinExistence type="predicted"/>
<feature type="region of interest" description="Disordered" evidence="1">
    <location>
        <begin position="45"/>
        <end position="153"/>
    </location>
</feature>
<dbReference type="AlphaFoldDB" id="A0A0M8ZVC0"/>
<evidence type="ECO:0000313" key="2">
    <source>
        <dbReference type="EMBL" id="KOX70756.1"/>
    </source>
</evidence>
<evidence type="ECO:0000313" key="3">
    <source>
        <dbReference type="Proteomes" id="UP000053105"/>
    </source>
</evidence>
<sequence>MLQTTDIDAKDIATDCERLVLNTRHDTGCTGARFFGPTFSATEFLPVPDKHGETVDQTDSSTGEIERAAAGLSDGDAETSSGRSSEARFDDGRGRGGTTTTTTELEEAAKERGRKEEDERRRRLEKEAEQEPAGEIVSPVLESKRGEKERDDRSAFPSVTTCVYVCFHFPLHAPAPLAPRTTLWFSVYVPPAPFVARSTTFSHFP</sequence>
<accession>A0A0M8ZVC0</accession>
<evidence type="ECO:0000256" key="1">
    <source>
        <dbReference type="SAM" id="MobiDB-lite"/>
    </source>
</evidence>
<dbReference type="EMBL" id="KQ435851">
    <property type="protein sequence ID" value="KOX70756.1"/>
    <property type="molecule type" value="Genomic_DNA"/>
</dbReference>
<keyword evidence="3" id="KW-1185">Reference proteome</keyword>
<name>A0A0M8ZVC0_9HYME</name>
<organism evidence="2 3">
    <name type="scientific">Melipona quadrifasciata</name>
    <dbReference type="NCBI Taxonomy" id="166423"/>
    <lineage>
        <taxon>Eukaryota</taxon>
        <taxon>Metazoa</taxon>
        <taxon>Ecdysozoa</taxon>
        <taxon>Arthropoda</taxon>
        <taxon>Hexapoda</taxon>
        <taxon>Insecta</taxon>
        <taxon>Pterygota</taxon>
        <taxon>Neoptera</taxon>
        <taxon>Endopterygota</taxon>
        <taxon>Hymenoptera</taxon>
        <taxon>Apocrita</taxon>
        <taxon>Aculeata</taxon>
        <taxon>Apoidea</taxon>
        <taxon>Anthophila</taxon>
        <taxon>Apidae</taxon>
        <taxon>Melipona</taxon>
    </lineage>
</organism>
<feature type="compositionally biased region" description="Basic and acidic residues" evidence="1">
    <location>
        <begin position="85"/>
        <end position="94"/>
    </location>
</feature>
<feature type="compositionally biased region" description="Basic and acidic residues" evidence="1">
    <location>
        <begin position="107"/>
        <end position="129"/>
    </location>
</feature>
<dbReference type="Proteomes" id="UP000053105">
    <property type="component" value="Unassembled WGS sequence"/>
</dbReference>
<protein>
    <submittedName>
        <fullName evidence="2">Uncharacterized protein</fullName>
    </submittedName>
</protein>
<feature type="compositionally biased region" description="Basic and acidic residues" evidence="1">
    <location>
        <begin position="142"/>
        <end position="153"/>
    </location>
</feature>